<comment type="caution">
    <text evidence="2">The sequence shown here is derived from an EMBL/GenBank/DDBJ whole genome shotgun (WGS) entry which is preliminary data.</text>
</comment>
<organism evidence="2 3">
    <name type="scientific">Rhizophlyctis rosea</name>
    <dbReference type="NCBI Taxonomy" id="64517"/>
    <lineage>
        <taxon>Eukaryota</taxon>
        <taxon>Fungi</taxon>
        <taxon>Fungi incertae sedis</taxon>
        <taxon>Chytridiomycota</taxon>
        <taxon>Chytridiomycota incertae sedis</taxon>
        <taxon>Chytridiomycetes</taxon>
        <taxon>Rhizophlyctidales</taxon>
        <taxon>Rhizophlyctidaceae</taxon>
        <taxon>Rhizophlyctis</taxon>
    </lineage>
</organism>
<feature type="region of interest" description="Disordered" evidence="1">
    <location>
        <begin position="1"/>
        <end position="43"/>
    </location>
</feature>
<proteinExistence type="predicted"/>
<dbReference type="Proteomes" id="UP001212841">
    <property type="component" value="Unassembled WGS sequence"/>
</dbReference>
<dbReference type="SUPFAM" id="SSF52540">
    <property type="entry name" value="P-loop containing nucleoside triphosphate hydrolases"/>
    <property type="match status" value="1"/>
</dbReference>
<dbReference type="AlphaFoldDB" id="A0AAD5S2W3"/>
<evidence type="ECO:0000313" key="2">
    <source>
        <dbReference type="EMBL" id="KAJ3036432.1"/>
    </source>
</evidence>
<dbReference type="Gene3D" id="3.40.50.300">
    <property type="entry name" value="P-loop containing nucleotide triphosphate hydrolases"/>
    <property type="match status" value="1"/>
</dbReference>
<evidence type="ECO:0000313" key="3">
    <source>
        <dbReference type="Proteomes" id="UP001212841"/>
    </source>
</evidence>
<reference evidence="2" key="1">
    <citation type="submission" date="2020-05" db="EMBL/GenBank/DDBJ databases">
        <title>Phylogenomic resolution of chytrid fungi.</title>
        <authorList>
            <person name="Stajich J.E."/>
            <person name="Amses K."/>
            <person name="Simmons R."/>
            <person name="Seto K."/>
            <person name="Myers J."/>
            <person name="Bonds A."/>
            <person name="Quandt C.A."/>
            <person name="Barry K."/>
            <person name="Liu P."/>
            <person name="Grigoriev I."/>
            <person name="Longcore J.E."/>
            <person name="James T.Y."/>
        </authorList>
    </citation>
    <scope>NUCLEOTIDE SEQUENCE</scope>
    <source>
        <strain evidence="2">JEL0318</strain>
    </source>
</reference>
<gene>
    <name evidence="2" type="ORF">HK097_003846</name>
</gene>
<dbReference type="Pfam" id="PF13604">
    <property type="entry name" value="AAA_30"/>
    <property type="match status" value="1"/>
</dbReference>
<dbReference type="EMBL" id="JADGJD010001940">
    <property type="protein sequence ID" value="KAJ3036432.1"/>
    <property type="molecule type" value="Genomic_DNA"/>
</dbReference>
<evidence type="ECO:0000256" key="1">
    <source>
        <dbReference type="SAM" id="MobiDB-lite"/>
    </source>
</evidence>
<feature type="compositionally biased region" description="Basic and acidic residues" evidence="1">
    <location>
        <begin position="1"/>
        <end position="10"/>
    </location>
</feature>
<accession>A0AAD5S2W3</accession>
<feature type="compositionally biased region" description="Basic and acidic residues" evidence="1">
    <location>
        <begin position="19"/>
        <end position="33"/>
    </location>
</feature>
<sequence length="1226" mass="140581">MNQARKEAEKSLTAYHVPTEAEVKKAEKRERRNAQQRASYAKRKAFRNEVRTISTAAEHIADLNKRAEKISRDFFNNPEPAPPMPHDPEFDHERWDPVRERVAQLKIDKKKEYHYFLYIQCELGKIAKGDGQRFTVGIASDIQSDYDFHRNVPGSQLENHILDFCVKWEGDGYVIYDIIGIDIDLQEVQKDRTQKSWLREQLQEPRRDFNAPILAVSGVNQNRTEDGTCGVALARSCGIKESSLKKAEEKIGDVLEKENTTVQGLSVLQMHEMAVKEGRSHIVIGVGGKILFKRTARDTGTETERRSHRKALCYYAVGKHFYPIEDPALRQRLANAPDTVDICSLCGKESPFDPYRDFCHDDTCGGELDISRESMESRKQVIREQIPRSLKQVYCKPIKVVNSITSDEIVELNETLEGDSADAVVIVNGQALDDIIGALYAEKNILVDSGKVKFTKLSYIKNGLTRRRLGVASFHLEHVSFQYNPQVTDVMHGCRMLNIPFNGQTPMLLLMDLFKYKLPEAKTTVNEWTKKWWPNDHLALNKVFRYEECYDASTVSAYDCKRSYENSCRMKQLPWAVFHSADFPTRYNGEANPISALLPGVYYVRFAEQPRPLWMEKLHDRFPDRYYHHEFLLFAWQHGARFDIEEQILAESVLPAKCFDEMFDQVYRAFPDALAKCTIREFIGLLNKRTARMYTVGFSNQPGDLRHSFLCRGPVQAMGSSGLHRGLTYDERYVAESYVPIYQQVIEQGWINVIQLAMCVDPERWIMMKTDEVVVAREHAFDRARAEELKLKYTTEDIDEAKAERLLKFAHFPHTHRIPEFVSVQTSPESFKWKELDPEMWQFKGHGPYHVPSLMVEGEGGTGKSEGMKKFIRSVAGGAVIVTASTHKAALIIGGKTIHSALYFDSKSVAFLIQMTKPELANVSYVVVDEAGMLAWYIINALLKFKMAHPHIRFIVIIDPLQLPPVEHRMNNLKRQLGQQVAERVCRKAKQKQVVLKGRDKNGEEKTLWLFKTARLYATDTVRGGEEGKGEGGGYVNQEDYRVMAVEGEAVKMHSLTRSGKKHIIEGDTITEPYTIHRWDRLQPWDRNVAIGRAGKTELINICRGCDFCNAKKKQMTEEDLDDEFRAGSLEEKRELASRIINRILRGSPSAEFCMKHTGMNLADLKAHLRIEGKLDKGWSIDHNPPRAKFTLDDIERVNHYSHLQITPGIINELKGTREIRFYDDE</sequence>
<keyword evidence="3" id="KW-1185">Reference proteome</keyword>
<protein>
    <submittedName>
        <fullName evidence="2">Uncharacterized protein</fullName>
    </submittedName>
</protein>
<name>A0AAD5S2W3_9FUNG</name>
<dbReference type="InterPro" id="IPR027417">
    <property type="entry name" value="P-loop_NTPase"/>
</dbReference>